<gene>
    <name evidence="1" type="ORF">SAMN05192532_106189</name>
</gene>
<sequence length="53" mass="6222">MQHISNRVLSEAYEKALELRLEEDFIELLRSEMVRRGMTPSEQTASSRLQLTK</sequence>
<dbReference type="InterPro" id="IPR015064">
    <property type="entry name" value="Sda"/>
</dbReference>
<evidence type="ECO:0000313" key="2">
    <source>
        <dbReference type="Proteomes" id="UP000199516"/>
    </source>
</evidence>
<dbReference type="Proteomes" id="UP000199516">
    <property type="component" value="Unassembled WGS sequence"/>
</dbReference>
<dbReference type="Gene3D" id="1.10.287.1100">
    <property type="entry name" value="Sporulation inhibitor A"/>
    <property type="match status" value="1"/>
</dbReference>
<accession>A0A1I2EQW6</accession>
<dbReference type="EMBL" id="FONT01000006">
    <property type="protein sequence ID" value="SFE95093.1"/>
    <property type="molecule type" value="Genomic_DNA"/>
</dbReference>
<dbReference type="OrthoDB" id="2935765at2"/>
<name>A0A1I2EQW6_9BACI</name>
<dbReference type="SUPFAM" id="SSF100985">
    <property type="entry name" value="Sporulation inhibitor Sda"/>
    <property type="match status" value="1"/>
</dbReference>
<dbReference type="InterPro" id="IPR036916">
    <property type="entry name" value="Sda_sf"/>
</dbReference>
<keyword evidence="2" id="KW-1185">Reference proteome</keyword>
<reference evidence="1 2" key="1">
    <citation type="submission" date="2016-10" db="EMBL/GenBank/DDBJ databases">
        <authorList>
            <person name="de Groot N.N."/>
        </authorList>
    </citation>
    <scope>NUCLEOTIDE SEQUENCE [LARGE SCALE GENOMIC DNA]</scope>
    <source>
        <strain evidence="1 2">DSM 23995</strain>
    </source>
</reference>
<evidence type="ECO:0000313" key="1">
    <source>
        <dbReference type="EMBL" id="SFE95093.1"/>
    </source>
</evidence>
<dbReference type="RefSeq" id="WP_143083235.1">
    <property type="nucleotide sequence ID" value="NZ_FONT01000006.1"/>
</dbReference>
<protein>
    <submittedName>
        <fullName evidence="1">Sporulation inhibitor A</fullName>
    </submittedName>
</protein>
<organism evidence="1 2">
    <name type="scientific">Alteribacillus iranensis</name>
    <dbReference type="NCBI Taxonomy" id="930128"/>
    <lineage>
        <taxon>Bacteria</taxon>
        <taxon>Bacillati</taxon>
        <taxon>Bacillota</taxon>
        <taxon>Bacilli</taxon>
        <taxon>Bacillales</taxon>
        <taxon>Bacillaceae</taxon>
        <taxon>Alteribacillus</taxon>
    </lineage>
</organism>
<dbReference type="AlphaFoldDB" id="A0A1I2EQW6"/>
<proteinExistence type="predicted"/>
<dbReference type="Pfam" id="PF08970">
    <property type="entry name" value="Sda"/>
    <property type="match status" value="1"/>
</dbReference>